<evidence type="ECO:0000256" key="16">
    <source>
        <dbReference type="ARBA" id="ARBA00047493"/>
    </source>
</evidence>
<dbReference type="PIRSF" id="PIRSF001563">
    <property type="entry name" value="Folylpolyglu_synth"/>
    <property type="match status" value="1"/>
</dbReference>
<dbReference type="GO" id="GO:0005524">
    <property type="term" value="F:ATP binding"/>
    <property type="evidence" value="ECO:0007669"/>
    <property type="project" value="UniProtKB-KW"/>
</dbReference>
<evidence type="ECO:0000256" key="4">
    <source>
        <dbReference type="ARBA" id="ARBA00008276"/>
    </source>
</evidence>
<comment type="similarity">
    <text evidence="4 18">Belongs to the folylpolyglutamate synthase family.</text>
</comment>
<keyword evidence="13" id="KW-0460">Magnesium</keyword>
<dbReference type="STRING" id="1133569.FD21_GL000277"/>
<dbReference type="EMBL" id="AYYX01000012">
    <property type="protein sequence ID" value="KRM89117.1"/>
    <property type="molecule type" value="Genomic_DNA"/>
</dbReference>
<dbReference type="eggNOG" id="COG0285">
    <property type="taxonomic scope" value="Bacteria"/>
</dbReference>
<dbReference type="Gene3D" id="3.90.190.20">
    <property type="entry name" value="Mur ligase, C-terminal domain"/>
    <property type="match status" value="1"/>
</dbReference>
<dbReference type="PROSITE" id="PS01012">
    <property type="entry name" value="FOLYLPOLYGLU_SYNT_2"/>
    <property type="match status" value="1"/>
</dbReference>
<dbReference type="InterPro" id="IPR036615">
    <property type="entry name" value="Mur_ligase_C_dom_sf"/>
</dbReference>
<dbReference type="AlphaFoldDB" id="A0A0R2CBD2"/>
<dbReference type="SUPFAM" id="SSF53623">
    <property type="entry name" value="MurD-like peptide ligases, catalytic domain"/>
    <property type="match status" value="1"/>
</dbReference>
<dbReference type="InterPro" id="IPR004101">
    <property type="entry name" value="Mur_ligase_C"/>
</dbReference>
<evidence type="ECO:0000256" key="10">
    <source>
        <dbReference type="ARBA" id="ARBA00022723"/>
    </source>
</evidence>
<evidence type="ECO:0000256" key="6">
    <source>
        <dbReference type="ARBA" id="ARBA00013023"/>
    </source>
</evidence>
<evidence type="ECO:0000313" key="21">
    <source>
        <dbReference type="EMBL" id="KRM89117.1"/>
    </source>
</evidence>
<dbReference type="GO" id="GO:0004326">
    <property type="term" value="F:tetrahydrofolylpolyglutamate synthase activity"/>
    <property type="evidence" value="ECO:0007669"/>
    <property type="project" value="UniProtKB-EC"/>
</dbReference>
<comment type="cofactor">
    <cofactor evidence="1">
        <name>Mg(2+)</name>
        <dbReference type="ChEBI" id="CHEBI:18420"/>
    </cofactor>
</comment>
<evidence type="ECO:0000256" key="15">
    <source>
        <dbReference type="ARBA" id="ARBA00030592"/>
    </source>
</evidence>
<proteinExistence type="inferred from homology"/>
<evidence type="ECO:0000259" key="19">
    <source>
        <dbReference type="Pfam" id="PF02875"/>
    </source>
</evidence>
<evidence type="ECO:0000256" key="7">
    <source>
        <dbReference type="ARBA" id="ARBA00013025"/>
    </source>
</evidence>
<evidence type="ECO:0000313" key="22">
    <source>
        <dbReference type="Proteomes" id="UP000051576"/>
    </source>
</evidence>
<dbReference type="EC" id="6.3.2.12" evidence="6"/>
<dbReference type="Proteomes" id="UP000051576">
    <property type="component" value="Unassembled WGS sequence"/>
</dbReference>
<comment type="pathway">
    <text evidence="3">Cofactor biosynthesis; tetrahydrofolylpolyglutamate biosynthesis.</text>
</comment>
<keyword evidence="22" id="KW-1185">Reference proteome</keyword>
<evidence type="ECO:0000256" key="13">
    <source>
        <dbReference type="ARBA" id="ARBA00022842"/>
    </source>
</evidence>
<dbReference type="InterPro" id="IPR018109">
    <property type="entry name" value="Folylpolyglutamate_synth_CS"/>
</dbReference>
<organism evidence="21 22">
    <name type="scientific">Liquorilactobacillus vini DSM 20605</name>
    <dbReference type="NCBI Taxonomy" id="1133569"/>
    <lineage>
        <taxon>Bacteria</taxon>
        <taxon>Bacillati</taxon>
        <taxon>Bacillota</taxon>
        <taxon>Bacilli</taxon>
        <taxon>Lactobacillales</taxon>
        <taxon>Lactobacillaceae</taxon>
        <taxon>Liquorilactobacillus</taxon>
    </lineage>
</organism>
<dbReference type="Pfam" id="PF08245">
    <property type="entry name" value="Mur_ligase_M"/>
    <property type="match status" value="1"/>
</dbReference>
<sequence length="433" mass="48643">MQIKKVTTYQEALNFIHGRTKFKKSPQLDRMRLLTEKLGHPEQKFRSIHVTGTNGKGSTVAFLRELFLNQGLHVGTFTSPFMIKFNDRITFDGQMISDQELVELVRQIQPIVAQLAAKEGGPTEFEIITAIMFLYFAAKEPDIAIIEVGIGGKFDSTNVIDPLVSVITTVAHDHAKLLGKTLAEIADHKAGIIKPHRPVVVGELPATALTVIKRKAQQTDSSLYQLGKDFTIATFPSQKWGEIINYQGFDEKLTNLQLSLLGSFQPANAALSLSAFLLVAKQLHLKWQIKEIKAALAQTKWPGRFELVNQEPLIVLDGAHNLAAFIQLRQTLQTYFKRKKVYVIVSILADKQPKPMLAELLKLPNVEIIGTNFVAPRQLADLQSIMAFKKEMSFQSDWRVALVKTIRLMSSDDLLLICGSLYFISEVRHYFTD</sequence>
<dbReference type="GO" id="GO:0046872">
    <property type="term" value="F:metal ion binding"/>
    <property type="evidence" value="ECO:0007669"/>
    <property type="project" value="UniProtKB-KW"/>
</dbReference>
<comment type="pathway">
    <text evidence="2">Cofactor biosynthesis; tetrahydrofolate biosynthesis; 7,8-dihydrofolate from 2-amino-4-hydroxy-6-hydroxymethyl-7,8-dihydropteridine diphosphate and 4-aminobenzoate: step 2/2.</text>
</comment>
<evidence type="ECO:0000256" key="14">
    <source>
        <dbReference type="ARBA" id="ARBA00022909"/>
    </source>
</evidence>
<evidence type="ECO:0000256" key="5">
    <source>
        <dbReference type="ARBA" id="ARBA00011245"/>
    </source>
</evidence>
<dbReference type="Pfam" id="PF02875">
    <property type="entry name" value="Mur_ligase_C"/>
    <property type="match status" value="1"/>
</dbReference>
<dbReference type="EC" id="6.3.2.17" evidence="7"/>
<dbReference type="PANTHER" id="PTHR11136:SF0">
    <property type="entry name" value="DIHYDROFOLATE SYNTHETASE-RELATED"/>
    <property type="match status" value="1"/>
</dbReference>
<keyword evidence="10" id="KW-0479">Metal-binding</keyword>
<evidence type="ECO:0000256" key="2">
    <source>
        <dbReference type="ARBA" id="ARBA00004799"/>
    </source>
</evidence>
<dbReference type="Gene3D" id="3.40.1190.10">
    <property type="entry name" value="Mur-like, catalytic domain"/>
    <property type="match status" value="1"/>
</dbReference>
<evidence type="ECO:0000256" key="11">
    <source>
        <dbReference type="ARBA" id="ARBA00022741"/>
    </source>
</evidence>
<evidence type="ECO:0000256" key="12">
    <source>
        <dbReference type="ARBA" id="ARBA00022840"/>
    </source>
</evidence>
<dbReference type="InterPro" id="IPR001645">
    <property type="entry name" value="Folylpolyglutamate_synth"/>
</dbReference>
<dbReference type="NCBIfam" id="TIGR01499">
    <property type="entry name" value="folC"/>
    <property type="match status" value="1"/>
</dbReference>
<evidence type="ECO:0000259" key="20">
    <source>
        <dbReference type="Pfam" id="PF08245"/>
    </source>
</evidence>
<dbReference type="GO" id="GO:0005737">
    <property type="term" value="C:cytoplasm"/>
    <property type="evidence" value="ECO:0007669"/>
    <property type="project" value="TreeGrafter"/>
</dbReference>
<dbReference type="RefSeq" id="WP_056970482.1">
    <property type="nucleotide sequence ID" value="NZ_AYYX01000012.1"/>
</dbReference>
<feature type="domain" description="Mur ligase C-terminal" evidence="19">
    <location>
        <begin position="303"/>
        <end position="420"/>
    </location>
</feature>
<name>A0A0R2CBD2_9LACO</name>
<dbReference type="FunFam" id="3.40.1190.10:FF:000004">
    <property type="entry name" value="Dihydrofolate synthase/folylpolyglutamate synthase"/>
    <property type="match status" value="1"/>
</dbReference>
<comment type="subunit">
    <text evidence="5">Monomer.</text>
</comment>
<comment type="caution">
    <text evidence="21">The sequence shown here is derived from an EMBL/GenBank/DDBJ whole genome shotgun (WGS) entry which is preliminary data.</text>
</comment>
<evidence type="ECO:0000256" key="8">
    <source>
        <dbReference type="ARBA" id="ARBA00019357"/>
    </source>
</evidence>
<dbReference type="SUPFAM" id="SSF53244">
    <property type="entry name" value="MurD-like peptide ligases, peptide-binding domain"/>
    <property type="match status" value="1"/>
</dbReference>
<keyword evidence="11 18" id="KW-0547">Nucleotide-binding</keyword>
<evidence type="ECO:0000256" key="9">
    <source>
        <dbReference type="ARBA" id="ARBA00022598"/>
    </source>
</evidence>
<evidence type="ECO:0000256" key="3">
    <source>
        <dbReference type="ARBA" id="ARBA00005150"/>
    </source>
</evidence>
<dbReference type="PANTHER" id="PTHR11136">
    <property type="entry name" value="FOLYLPOLYGLUTAMATE SYNTHASE-RELATED"/>
    <property type="match status" value="1"/>
</dbReference>
<keyword evidence="9 18" id="KW-0436">Ligase</keyword>
<protein>
    <recommendedName>
        <fullName evidence="8">Dihydrofolate synthase/folylpolyglutamate synthase</fullName>
        <ecNumber evidence="6">6.3.2.12</ecNumber>
        <ecNumber evidence="7">6.3.2.17</ecNumber>
    </recommendedName>
    <alternativeName>
        <fullName evidence="15">Tetrahydrofolylpolyglutamate synthase</fullName>
    </alternativeName>
</protein>
<comment type="catalytic activity">
    <reaction evidence="16">
        <text>(6S)-5,6,7,8-tetrahydrofolyl-(gamma-L-Glu)(n) + L-glutamate + ATP = (6S)-5,6,7,8-tetrahydrofolyl-(gamma-L-Glu)(n+1) + ADP + phosphate + H(+)</text>
        <dbReference type="Rhea" id="RHEA:10580"/>
        <dbReference type="Rhea" id="RHEA-COMP:14738"/>
        <dbReference type="Rhea" id="RHEA-COMP:14740"/>
        <dbReference type="ChEBI" id="CHEBI:15378"/>
        <dbReference type="ChEBI" id="CHEBI:29985"/>
        <dbReference type="ChEBI" id="CHEBI:30616"/>
        <dbReference type="ChEBI" id="CHEBI:43474"/>
        <dbReference type="ChEBI" id="CHEBI:141005"/>
        <dbReference type="ChEBI" id="CHEBI:456216"/>
        <dbReference type="EC" id="6.3.2.17"/>
    </reaction>
</comment>
<feature type="domain" description="Mur ligase central" evidence="20">
    <location>
        <begin position="50"/>
        <end position="274"/>
    </location>
</feature>
<dbReference type="GO" id="GO:0046656">
    <property type="term" value="P:folic acid biosynthetic process"/>
    <property type="evidence" value="ECO:0007669"/>
    <property type="project" value="UniProtKB-KW"/>
</dbReference>
<gene>
    <name evidence="21" type="ORF">FD21_GL000277</name>
</gene>
<keyword evidence="14" id="KW-0289">Folate biosynthesis</keyword>
<accession>A0A0R2CBD2</accession>
<keyword evidence="12 18" id="KW-0067">ATP-binding</keyword>
<evidence type="ECO:0000256" key="1">
    <source>
        <dbReference type="ARBA" id="ARBA00001946"/>
    </source>
</evidence>
<dbReference type="InterPro" id="IPR036565">
    <property type="entry name" value="Mur-like_cat_sf"/>
</dbReference>
<comment type="catalytic activity">
    <reaction evidence="17">
        <text>7,8-dihydropteroate + L-glutamate + ATP = 7,8-dihydrofolate + ADP + phosphate + H(+)</text>
        <dbReference type="Rhea" id="RHEA:23584"/>
        <dbReference type="ChEBI" id="CHEBI:15378"/>
        <dbReference type="ChEBI" id="CHEBI:17839"/>
        <dbReference type="ChEBI" id="CHEBI:29985"/>
        <dbReference type="ChEBI" id="CHEBI:30616"/>
        <dbReference type="ChEBI" id="CHEBI:43474"/>
        <dbReference type="ChEBI" id="CHEBI:57451"/>
        <dbReference type="ChEBI" id="CHEBI:456216"/>
        <dbReference type="EC" id="6.3.2.12"/>
    </reaction>
</comment>
<dbReference type="GO" id="GO:0008841">
    <property type="term" value="F:dihydrofolate synthase activity"/>
    <property type="evidence" value="ECO:0007669"/>
    <property type="project" value="UniProtKB-EC"/>
</dbReference>
<evidence type="ECO:0000256" key="17">
    <source>
        <dbReference type="ARBA" id="ARBA00049161"/>
    </source>
</evidence>
<dbReference type="PATRIC" id="fig|1133569.4.peg.295"/>
<dbReference type="InterPro" id="IPR013221">
    <property type="entry name" value="Mur_ligase_cen"/>
</dbReference>
<evidence type="ECO:0000256" key="18">
    <source>
        <dbReference type="PIRNR" id="PIRNR001563"/>
    </source>
</evidence>
<reference evidence="21 22" key="1">
    <citation type="journal article" date="2015" name="Genome Announc.">
        <title>Expanding the biotechnology potential of lactobacilli through comparative genomics of 213 strains and associated genera.</title>
        <authorList>
            <person name="Sun Z."/>
            <person name="Harris H.M."/>
            <person name="McCann A."/>
            <person name="Guo C."/>
            <person name="Argimon S."/>
            <person name="Zhang W."/>
            <person name="Yang X."/>
            <person name="Jeffery I.B."/>
            <person name="Cooney J.C."/>
            <person name="Kagawa T.F."/>
            <person name="Liu W."/>
            <person name="Song Y."/>
            <person name="Salvetti E."/>
            <person name="Wrobel A."/>
            <person name="Rasinkangas P."/>
            <person name="Parkhill J."/>
            <person name="Rea M.C."/>
            <person name="O'Sullivan O."/>
            <person name="Ritari J."/>
            <person name="Douillard F.P."/>
            <person name="Paul Ross R."/>
            <person name="Yang R."/>
            <person name="Briner A.E."/>
            <person name="Felis G.E."/>
            <person name="de Vos W.M."/>
            <person name="Barrangou R."/>
            <person name="Klaenhammer T.R."/>
            <person name="Caufield P.W."/>
            <person name="Cui Y."/>
            <person name="Zhang H."/>
            <person name="O'Toole P.W."/>
        </authorList>
    </citation>
    <scope>NUCLEOTIDE SEQUENCE [LARGE SCALE GENOMIC DNA]</scope>
    <source>
        <strain evidence="21 22">DSM 20605</strain>
    </source>
</reference>